<evidence type="ECO:0008006" key="3">
    <source>
        <dbReference type="Google" id="ProtNLM"/>
    </source>
</evidence>
<dbReference type="SUPFAM" id="SSF56300">
    <property type="entry name" value="Metallo-dependent phosphatases"/>
    <property type="match status" value="1"/>
</dbReference>
<sequence>MATITDTRKISTETEEQYLWRIGQSVDSGELESWDSINDIVNHELLGDDETLYRTESAWRKKYQAAKKFYNNCFSKMESIEYQQKLDVMNRELQRNTIKFRDQRRAWSKQNYENTRFDEVMDIIEDIIPTIGNANFQIHDIPKVDGTTDLLCCLADLHIGQTFKSFWGEYNSDIAKQELDKYLNDVIKIAKIHNSSKIHVCSIGDQISGLIHQTIQISNKENVIEQVKLAIEYISSFCYELTKYFEDVYFYNIDGNHSRLNPNKDNAIKDERLDDLIGWTVCNLLKHIYNFHNMTHRKFDSTIGEANIRNKNYLLIHGDVDTISKTGIGNLVTMLGFCPEYIVCGHKHTPAMNEFNGIQVYQSGSFAPSGDDYTISKRLSGMASQTVLVCDEQGVQCCYNVKLQ</sequence>
<organism evidence="1 2">
    <name type="scientific">Acetatifactor muris</name>
    <dbReference type="NCBI Taxonomy" id="879566"/>
    <lineage>
        <taxon>Bacteria</taxon>
        <taxon>Bacillati</taxon>
        <taxon>Bacillota</taxon>
        <taxon>Clostridia</taxon>
        <taxon>Lachnospirales</taxon>
        <taxon>Lachnospiraceae</taxon>
        <taxon>Acetatifactor</taxon>
    </lineage>
</organism>
<reference evidence="1 2" key="1">
    <citation type="submission" date="2018-01" db="EMBL/GenBank/DDBJ databases">
        <authorList>
            <person name="Gaut B.S."/>
            <person name="Morton B.R."/>
            <person name="Clegg M.T."/>
            <person name="Duvall M.R."/>
        </authorList>
    </citation>
    <scope>NUCLEOTIDE SEQUENCE [LARGE SCALE GENOMIC DNA]</scope>
    <source>
        <strain evidence="1">GP69</strain>
    </source>
</reference>
<gene>
    <name evidence="1" type="ORF">AMURIS_05415</name>
</gene>
<evidence type="ECO:0000313" key="1">
    <source>
        <dbReference type="EMBL" id="SOY32650.1"/>
    </source>
</evidence>
<dbReference type="RefSeq" id="WP_242982636.1">
    <property type="nucleotide sequence ID" value="NZ_JANJZD010000066.1"/>
</dbReference>
<dbReference type="EMBL" id="OFSM01000061">
    <property type="protein sequence ID" value="SOY32650.1"/>
    <property type="molecule type" value="Genomic_DNA"/>
</dbReference>
<dbReference type="Gene3D" id="3.60.21.10">
    <property type="match status" value="1"/>
</dbReference>
<dbReference type="InterPro" id="IPR029052">
    <property type="entry name" value="Metallo-depent_PP-like"/>
</dbReference>
<dbReference type="AlphaFoldDB" id="A0A2K4ZQA3"/>
<dbReference type="Proteomes" id="UP000236311">
    <property type="component" value="Unassembled WGS sequence"/>
</dbReference>
<name>A0A2K4ZQA3_9FIRM</name>
<proteinExistence type="predicted"/>
<accession>A0A2K4ZQA3</accession>
<keyword evidence="2" id="KW-1185">Reference proteome</keyword>
<evidence type="ECO:0000313" key="2">
    <source>
        <dbReference type="Proteomes" id="UP000236311"/>
    </source>
</evidence>
<protein>
    <recommendedName>
        <fullName evidence="3">Calcineurin-like phosphoesterase superfamily domain protein</fullName>
    </recommendedName>
</protein>